<proteinExistence type="predicted"/>
<dbReference type="EMBL" id="JACHCF010000014">
    <property type="protein sequence ID" value="MBB5623703.1"/>
    <property type="molecule type" value="Genomic_DNA"/>
</dbReference>
<dbReference type="RefSeq" id="WP_183869784.1">
    <property type="nucleotide sequence ID" value="NZ_JACHCF010000014.1"/>
</dbReference>
<evidence type="ECO:0000313" key="3">
    <source>
        <dbReference type="EMBL" id="MBB5623703.1"/>
    </source>
</evidence>
<dbReference type="InterPro" id="IPR025419">
    <property type="entry name" value="DUF4142"/>
</dbReference>
<name>A0A7W8YXM6_9SPHI</name>
<sequence length="192" mass="21035">MKKTIYFLTTCAIIFVSCTSNKDSTAAADSVNRVKDITPNTMATGTLGVKVSDAEFATRAASNGMAAVEFSKIAAENASNVQLKYFARMIVRDYEKTNKELASIAAKKNITLPLTLDEQDQKKSIELNEKSKADFDKAYIETITGKNKKALKLVQDESKDGKDAEVRAFATKTVSIAQSHLDMINVIHDSLK</sequence>
<comment type="caution">
    <text evidence="3">The sequence shown here is derived from an EMBL/GenBank/DDBJ whole genome shotgun (WGS) entry which is preliminary data.</text>
</comment>
<dbReference type="Gene3D" id="1.20.1260.10">
    <property type="match status" value="1"/>
</dbReference>
<organism evidence="3 4">
    <name type="scientific">Pedobacter cryoconitis</name>
    <dbReference type="NCBI Taxonomy" id="188932"/>
    <lineage>
        <taxon>Bacteria</taxon>
        <taxon>Pseudomonadati</taxon>
        <taxon>Bacteroidota</taxon>
        <taxon>Sphingobacteriia</taxon>
        <taxon>Sphingobacteriales</taxon>
        <taxon>Sphingobacteriaceae</taxon>
        <taxon>Pedobacter</taxon>
    </lineage>
</organism>
<keyword evidence="1" id="KW-0732">Signal</keyword>
<feature type="signal peptide" evidence="1">
    <location>
        <begin position="1"/>
        <end position="22"/>
    </location>
</feature>
<accession>A0A7W8YXM6</accession>
<protein>
    <submittedName>
        <fullName evidence="3">Putative membrane protein</fullName>
    </submittedName>
</protein>
<dbReference type="PANTHER" id="PTHR38593">
    <property type="entry name" value="BLR2558 PROTEIN"/>
    <property type="match status" value="1"/>
</dbReference>
<dbReference type="AlphaFoldDB" id="A0A7W8YXM6"/>
<dbReference type="InterPro" id="IPR012347">
    <property type="entry name" value="Ferritin-like"/>
</dbReference>
<dbReference type="Proteomes" id="UP000537718">
    <property type="component" value="Unassembled WGS sequence"/>
</dbReference>
<feature type="domain" description="DUF4142" evidence="2">
    <location>
        <begin position="52"/>
        <end position="184"/>
    </location>
</feature>
<dbReference type="PANTHER" id="PTHR38593:SF1">
    <property type="entry name" value="BLR2558 PROTEIN"/>
    <property type="match status" value="1"/>
</dbReference>
<evidence type="ECO:0000259" key="2">
    <source>
        <dbReference type="Pfam" id="PF13628"/>
    </source>
</evidence>
<feature type="chain" id="PRO_5030630084" evidence="1">
    <location>
        <begin position="23"/>
        <end position="192"/>
    </location>
</feature>
<evidence type="ECO:0000313" key="4">
    <source>
        <dbReference type="Proteomes" id="UP000537718"/>
    </source>
</evidence>
<dbReference type="PROSITE" id="PS51257">
    <property type="entry name" value="PROKAR_LIPOPROTEIN"/>
    <property type="match status" value="1"/>
</dbReference>
<reference evidence="3 4" key="1">
    <citation type="submission" date="2020-08" db="EMBL/GenBank/DDBJ databases">
        <title>Genomic Encyclopedia of Type Strains, Phase IV (KMG-V): Genome sequencing to study the core and pangenomes of soil and plant-associated prokaryotes.</title>
        <authorList>
            <person name="Whitman W."/>
        </authorList>
    </citation>
    <scope>NUCLEOTIDE SEQUENCE [LARGE SCALE GENOMIC DNA]</scope>
    <source>
        <strain evidence="3 4">MP7CTX6</strain>
    </source>
</reference>
<evidence type="ECO:0000256" key="1">
    <source>
        <dbReference type="SAM" id="SignalP"/>
    </source>
</evidence>
<dbReference type="Pfam" id="PF13628">
    <property type="entry name" value="DUF4142"/>
    <property type="match status" value="1"/>
</dbReference>
<gene>
    <name evidence="3" type="ORF">HDE69_004790</name>
</gene>